<dbReference type="Proteomes" id="UP001434883">
    <property type="component" value="Unassembled WGS sequence"/>
</dbReference>
<keyword evidence="2" id="KW-1185">Reference proteome</keyword>
<comment type="caution">
    <text evidence="1">The sequence shown here is derived from an EMBL/GenBank/DDBJ whole genome shotgun (WGS) entry which is preliminary data.</text>
</comment>
<evidence type="ECO:0000313" key="2">
    <source>
        <dbReference type="Proteomes" id="UP001434883"/>
    </source>
</evidence>
<organism evidence="1 2">
    <name type="scientific">Xenoophorus captivus</name>
    <dbReference type="NCBI Taxonomy" id="1517983"/>
    <lineage>
        <taxon>Eukaryota</taxon>
        <taxon>Metazoa</taxon>
        <taxon>Chordata</taxon>
        <taxon>Craniata</taxon>
        <taxon>Vertebrata</taxon>
        <taxon>Euteleostomi</taxon>
        <taxon>Actinopterygii</taxon>
        <taxon>Neopterygii</taxon>
        <taxon>Teleostei</taxon>
        <taxon>Neoteleostei</taxon>
        <taxon>Acanthomorphata</taxon>
        <taxon>Ovalentaria</taxon>
        <taxon>Atherinomorphae</taxon>
        <taxon>Cyprinodontiformes</taxon>
        <taxon>Goodeidae</taxon>
        <taxon>Xenoophorus</taxon>
    </lineage>
</organism>
<evidence type="ECO:0008006" key="3">
    <source>
        <dbReference type="Google" id="ProtNLM"/>
    </source>
</evidence>
<evidence type="ECO:0000313" key="1">
    <source>
        <dbReference type="EMBL" id="MEQ2208819.1"/>
    </source>
</evidence>
<proteinExistence type="predicted"/>
<reference evidence="1 2" key="1">
    <citation type="submission" date="2021-06" db="EMBL/GenBank/DDBJ databases">
        <authorList>
            <person name="Palmer J.M."/>
        </authorList>
    </citation>
    <scope>NUCLEOTIDE SEQUENCE [LARGE SCALE GENOMIC DNA]</scope>
    <source>
        <strain evidence="1 2">XC_2019</strain>
        <tissue evidence="1">Muscle</tissue>
    </source>
</reference>
<sequence length="84" mass="9033">MAPKVCCGRCRVLVSGCFLYADAVSSSDKGDTDSCCPVEAAKLGRNGKELVRAASSQWIRTKENDLLSFKVNNGLKLHPCKLAT</sequence>
<protein>
    <recommendedName>
        <fullName evidence="3">Secreted protein</fullName>
    </recommendedName>
</protein>
<dbReference type="EMBL" id="JAHRIN010050744">
    <property type="protein sequence ID" value="MEQ2208819.1"/>
    <property type="molecule type" value="Genomic_DNA"/>
</dbReference>
<name>A0ABV0RKW9_9TELE</name>
<gene>
    <name evidence="1" type="ORF">XENOCAPTIV_016004</name>
</gene>
<accession>A0ABV0RKW9</accession>